<dbReference type="EMBL" id="AACS02000011">
    <property type="protein sequence ID" value="EAU82081.2"/>
    <property type="molecule type" value="Genomic_DNA"/>
</dbReference>
<evidence type="ECO:0000259" key="3">
    <source>
        <dbReference type="Pfam" id="PF20209"/>
    </source>
</evidence>
<accession>A8P9I4</accession>
<reference evidence="4 5" key="1">
    <citation type="journal article" date="2010" name="Proc. Natl. Acad. Sci. U.S.A.">
        <title>Insights into evolution of multicellular fungi from the assembled chromosomes of the mushroom Coprinopsis cinerea (Coprinus cinereus).</title>
        <authorList>
            <person name="Stajich J.E."/>
            <person name="Wilke S.K."/>
            <person name="Ahren D."/>
            <person name="Au C.H."/>
            <person name="Birren B.W."/>
            <person name="Borodovsky M."/>
            <person name="Burns C."/>
            <person name="Canback B."/>
            <person name="Casselton L.A."/>
            <person name="Cheng C.K."/>
            <person name="Deng J."/>
            <person name="Dietrich F.S."/>
            <person name="Fargo D.C."/>
            <person name="Farman M.L."/>
            <person name="Gathman A.C."/>
            <person name="Goldberg J."/>
            <person name="Guigo R."/>
            <person name="Hoegger P.J."/>
            <person name="Hooker J.B."/>
            <person name="Huggins A."/>
            <person name="James T.Y."/>
            <person name="Kamada T."/>
            <person name="Kilaru S."/>
            <person name="Kodira C."/>
            <person name="Kues U."/>
            <person name="Kupfer D."/>
            <person name="Kwan H.S."/>
            <person name="Lomsadze A."/>
            <person name="Li W."/>
            <person name="Lilly W.W."/>
            <person name="Ma L.J."/>
            <person name="Mackey A.J."/>
            <person name="Manning G."/>
            <person name="Martin F."/>
            <person name="Muraguchi H."/>
            <person name="Natvig D.O."/>
            <person name="Palmerini H."/>
            <person name="Ramesh M.A."/>
            <person name="Rehmeyer C.J."/>
            <person name="Roe B.A."/>
            <person name="Shenoy N."/>
            <person name="Stanke M."/>
            <person name="Ter-Hovhannisyan V."/>
            <person name="Tunlid A."/>
            <person name="Velagapudi R."/>
            <person name="Vision T.J."/>
            <person name="Zeng Q."/>
            <person name="Zolan M.E."/>
            <person name="Pukkila P.J."/>
        </authorList>
    </citation>
    <scope>NUCLEOTIDE SEQUENCE [LARGE SCALE GENOMIC DNA]</scope>
    <source>
        <strain evidence="5">Okayama-7 / 130 / ATCC MYA-4618 / FGSC 9003</strain>
    </source>
</reference>
<dbReference type="RefSeq" id="XP_001839780.2">
    <property type="nucleotide sequence ID" value="XM_001839728.2"/>
</dbReference>
<dbReference type="OMA" id="REHECTE"/>
<dbReference type="Pfam" id="PF14214">
    <property type="entry name" value="Helitron_like_N"/>
    <property type="match status" value="1"/>
</dbReference>
<feature type="domain" description="Helitron helicase-like" evidence="2">
    <location>
        <begin position="602"/>
        <end position="731"/>
    </location>
</feature>
<dbReference type="VEuPathDB" id="FungiDB:CC1G_09683"/>
<proteinExistence type="predicted"/>
<evidence type="ECO:0000313" key="4">
    <source>
        <dbReference type="EMBL" id="EAU82081.2"/>
    </source>
</evidence>
<dbReference type="InterPro" id="IPR046700">
    <property type="entry name" value="DUF6570"/>
</dbReference>
<evidence type="ECO:0000313" key="5">
    <source>
        <dbReference type="Proteomes" id="UP000001861"/>
    </source>
</evidence>
<dbReference type="GeneID" id="6016400"/>
<protein>
    <submittedName>
        <fullName evidence="4">Uncharacterized protein</fullName>
    </submittedName>
</protein>
<name>A8P9I4_COPC7</name>
<feature type="region of interest" description="Disordered" evidence="1">
    <location>
        <begin position="762"/>
        <end position="781"/>
    </location>
</feature>
<dbReference type="OrthoDB" id="3221862at2759"/>
<dbReference type="HOGENOM" id="CLU_358626_0_0_1"/>
<dbReference type="STRING" id="240176.A8P9I4"/>
<evidence type="ECO:0000256" key="1">
    <source>
        <dbReference type="SAM" id="MobiDB-lite"/>
    </source>
</evidence>
<feature type="compositionally biased region" description="Polar residues" evidence="1">
    <location>
        <begin position="769"/>
        <end position="781"/>
    </location>
</feature>
<gene>
    <name evidence="4" type="ORF">CC1G_09683</name>
</gene>
<dbReference type="InParanoid" id="A8P9I4"/>
<dbReference type="InterPro" id="IPR025476">
    <property type="entry name" value="Helitron_helicase-like"/>
</dbReference>
<sequence length="781" mass="87499">MTQATTTHSVDATAIHDTGLASTVGSDMKTCDETEEALLLQLFGAGPKTWTYEELESNAARVPCRIPLKMLVSALLVSEMRSFKLESHVCGNDCPDFVSILEGITAPAEDTTDGNKLVMRNFTLKELIPYLNPDQHPSVSDNTRCILVGFQDDTNVDRGELVCIDVPYKVLYSRLTKRGLLEVSKRHNLTFPMYWGRMKALEQLLGHVCHDGCRPSRPVFRVEAPNPRRRKHQQLEPDDDLPFKWMPFEYEPGVEYPPGPTTIKDIARCVGAHTEALKPEFIEEFPCAVCGQLHKRFELRPFHKEQYSMDLLSDNSGTRRERRHASEPIQPLEGPVLLPDANHICSGCSTSLAKKRIPKFALANGFWVGQVPPELQDLTLGEKALVSRVRRNRSLVRVSKGHYKMVANVISWPNPVVKVYSALPPPREDLDDVLAIIFTGTEPPTEEDSKRSPLLVRRRKVLAALEWLKLNHTEYEEILIDNNALEGYEEEGIPVVVYHRPVAAEVGNQPGLAKPVYEEEERGTEYGPCPYSVHGLTTTKFSDLTPTKRKDIAIQWLTDGGGALGVGRGSSPLSLYDNPSLYTQMFPWLFPYGLGGVGGEDRRFQMDSHFVITAFNHQQIKRTSSATFLMVKRGNFESVAQSILDINPAVLSSISERMREGQRVVPVTDAEKRCFKLLEQIEQVGGHVDGSLARRKYMRKELWSLVAFQGAPNWYITISPADNRHPLAIYWAGDPEPYKPDIKSSTLRETLIATNAAGGRKRGGFSAYQPPTSGLLNNKVE</sequence>
<feature type="domain" description="DUF6570" evidence="3">
    <location>
        <begin position="354"/>
        <end position="485"/>
    </location>
</feature>
<dbReference type="KEGG" id="cci:CC1G_09683"/>
<evidence type="ECO:0000259" key="2">
    <source>
        <dbReference type="Pfam" id="PF14214"/>
    </source>
</evidence>
<dbReference type="eggNOG" id="ENOG502R0N9">
    <property type="taxonomic scope" value="Eukaryota"/>
</dbReference>
<dbReference type="Pfam" id="PF20209">
    <property type="entry name" value="DUF6570"/>
    <property type="match status" value="1"/>
</dbReference>
<comment type="caution">
    <text evidence="4">The sequence shown here is derived from an EMBL/GenBank/DDBJ whole genome shotgun (WGS) entry which is preliminary data.</text>
</comment>
<dbReference type="Proteomes" id="UP000001861">
    <property type="component" value="Unassembled WGS sequence"/>
</dbReference>
<dbReference type="AlphaFoldDB" id="A8P9I4"/>
<organism evidence="4 5">
    <name type="scientific">Coprinopsis cinerea (strain Okayama-7 / 130 / ATCC MYA-4618 / FGSC 9003)</name>
    <name type="common">Inky cap fungus</name>
    <name type="synonym">Hormographiella aspergillata</name>
    <dbReference type="NCBI Taxonomy" id="240176"/>
    <lineage>
        <taxon>Eukaryota</taxon>
        <taxon>Fungi</taxon>
        <taxon>Dikarya</taxon>
        <taxon>Basidiomycota</taxon>
        <taxon>Agaricomycotina</taxon>
        <taxon>Agaricomycetes</taxon>
        <taxon>Agaricomycetidae</taxon>
        <taxon>Agaricales</taxon>
        <taxon>Agaricineae</taxon>
        <taxon>Psathyrellaceae</taxon>
        <taxon>Coprinopsis</taxon>
    </lineage>
</organism>
<keyword evidence="5" id="KW-1185">Reference proteome</keyword>